<dbReference type="Pfam" id="PF00294">
    <property type="entry name" value="PfkB"/>
    <property type="match status" value="1"/>
</dbReference>
<evidence type="ECO:0000256" key="1">
    <source>
        <dbReference type="ARBA" id="ARBA00022679"/>
    </source>
</evidence>
<dbReference type="PANTHER" id="PTHR10584">
    <property type="entry name" value="SUGAR KINASE"/>
    <property type="match status" value="1"/>
</dbReference>
<dbReference type="GO" id="GO:0016301">
    <property type="term" value="F:kinase activity"/>
    <property type="evidence" value="ECO:0007669"/>
    <property type="project" value="UniProtKB-KW"/>
</dbReference>
<dbReference type="EMBL" id="CP159289">
    <property type="protein sequence ID" value="XCH23554.1"/>
    <property type="molecule type" value="Genomic_DNA"/>
</dbReference>
<dbReference type="Gene3D" id="3.40.1190.20">
    <property type="match status" value="1"/>
</dbReference>
<sequence length="317" mass="33897">MSNAKLLVVGELNVDLILNDIHAFPQLGKETIADEMHICLGSSSAIMAANSAALGVDTTFCGVVGDDQFGDFILRELQSKSVDCAHVRKLAARQTGCTLVMSYGQDRANVTFPGAMNALTLSEIPFEEPAVYQHLHLSSLFLQKGIQKDIELILKKAKAAGMTTSLDLQWDPAGQWAFDYARCLPYVDVFMPNESELLALTRAGSVGGAIEIIGPYLNTLALKMGKSGSMGIRGDRQVTVPAFEGKQFVDAIGAGDSFNAGFIRKYMAGAGLEECLREGNLMGAVNTTAAGGTGAFSDRQKLHETIQAFLGLELNPI</sequence>
<organism evidence="4">
    <name type="scientific">Dyadobacter sp. 676</name>
    <dbReference type="NCBI Taxonomy" id="3088362"/>
    <lineage>
        <taxon>Bacteria</taxon>
        <taxon>Pseudomonadati</taxon>
        <taxon>Bacteroidota</taxon>
        <taxon>Cytophagia</taxon>
        <taxon>Cytophagales</taxon>
        <taxon>Spirosomataceae</taxon>
        <taxon>Dyadobacter</taxon>
    </lineage>
</organism>
<keyword evidence="1" id="KW-0808">Transferase</keyword>
<name>A0AAU8FHI9_9BACT</name>
<reference evidence="4" key="1">
    <citation type="submission" date="2024-06" db="EMBL/GenBank/DDBJ databases">
        <title>Sequencing and assembly of the genome of Dyadobacter sp. strain 676, a symbiont of Cyamopsis tetragonoloba.</title>
        <authorList>
            <person name="Guro P."/>
            <person name="Sazanova A."/>
            <person name="Kuznetsova I."/>
            <person name="Belimov A."/>
            <person name="Safronova V."/>
        </authorList>
    </citation>
    <scope>NUCLEOTIDE SEQUENCE</scope>
    <source>
        <strain evidence="4">676</strain>
    </source>
</reference>
<dbReference type="CDD" id="cd01166">
    <property type="entry name" value="KdgK"/>
    <property type="match status" value="1"/>
</dbReference>
<accession>A0AAU8FHI9</accession>
<evidence type="ECO:0000256" key="2">
    <source>
        <dbReference type="ARBA" id="ARBA00022777"/>
    </source>
</evidence>
<gene>
    <name evidence="4" type="ORF">ABV298_25110</name>
</gene>
<dbReference type="InterPro" id="IPR029056">
    <property type="entry name" value="Ribokinase-like"/>
</dbReference>
<protein>
    <submittedName>
        <fullName evidence="4">Carbohydrate kinase family protein</fullName>
    </submittedName>
</protein>
<evidence type="ECO:0000259" key="3">
    <source>
        <dbReference type="Pfam" id="PF00294"/>
    </source>
</evidence>
<dbReference type="InterPro" id="IPR011611">
    <property type="entry name" value="PfkB_dom"/>
</dbReference>
<proteinExistence type="predicted"/>
<dbReference type="PANTHER" id="PTHR10584:SF167">
    <property type="entry name" value="PFKB DOMAIN PROTEIN"/>
    <property type="match status" value="1"/>
</dbReference>
<dbReference type="AlphaFoldDB" id="A0AAU8FHI9"/>
<dbReference type="RefSeq" id="WP_353718878.1">
    <property type="nucleotide sequence ID" value="NZ_CP159289.1"/>
</dbReference>
<keyword evidence="2 4" id="KW-0418">Kinase</keyword>
<feature type="domain" description="Carbohydrate kinase PfkB" evidence="3">
    <location>
        <begin position="4"/>
        <end position="293"/>
    </location>
</feature>
<dbReference type="SUPFAM" id="SSF53613">
    <property type="entry name" value="Ribokinase-like"/>
    <property type="match status" value="1"/>
</dbReference>
<evidence type="ECO:0000313" key="4">
    <source>
        <dbReference type="EMBL" id="XCH23554.1"/>
    </source>
</evidence>